<feature type="transmembrane region" description="Helical" evidence="1">
    <location>
        <begin position="264"/>
        <end position="283"/>
    </location>
</feature>
<dbReference type="SUPFAM" id="SSF103481">
    <property type="entry name" value="Multidrug resistance efflux transporter EmrE"/>
    <property type="match status" value="2"/>
</dbReference>
<keyword evidence="1" id="KW-0812">Transmembrane</keyword>
<feature type="transmembrane region" description="Helical" evidence="1">
    <location>
        <begin position="178"/>
        <end position="199"/>
    </location>
</feature>
<feature type="transmembrane region" description="Helical" evidence="1">
    <location>
        <begin position="37"/>
        <end position="56"/>
    </location>
</feature>
<dbReference type="Gene3D" id="1.10.3730.20">
    <property type="match status" value="2"/>
</dbReference>
<dbReference type="Proteomes" id="UP000010467">
    <property type="component" value="Chromosome"/>
</dbReference>
<feature type="domain" description="EamA" evidence="2">
    <location>
        <begin position="147"/>
        <end position="281"/>
    </location>
</feature>
<dbReference type="RefSeq" id="WP_015236218.1">
    <property type="nucleotide sequence ID" value="NC_019793.1"/>
</dbReference>
<dbReference type="PANTHER" id="PTHR12715:SF4">
    <property type="entry name" value="EAMA DOMAIN-CONTAINING PROTEIN"/>
    <property type="match status" value="1"/>
</dbReference>
<accession>L0A242</accession>
<feature type="transmembrane region" description="Helical" evidence="1">
    <location>
        <begin position="211"/>
        <end position="230"/>
    </location>
</feature>
<feature type="transmembrane region" description="Helical" evidence="1">
    <location>
        <begin position="119"/>
        <end position="139"/>
    </location>
</feature>
<dbReference type="InterPro" id="IPR052756">
    <property type="entry name" value="Alkyne_AA_exporter"/>
</dbReference>
<dbReference type="EMBL" id="CP003382">
    <property type="protein sequence ID" value="AFZ67916.1"/>
    <property type="molecule type" value="Genomic_DNA"/>
</dbReference>
<gene>
    <name evidence="3" type="ordered locus">Deipe_2444</name>
</gene>
<keyword evidence="1" id="KW-0472">Membrane</keyword>
<dbReference type="PANTHER" id="PTHR12715">
    <property type="entry name" value="TRANSPORTER, DRUG/METABOLITE EXPORTER FAMILY"/>
    <property type="match status" value="1"/>
</dbReference>
<feature type="domain" description="EamA" evidence="2">
    <location>
        <begin position="9"/>
        <end position="136"/>
    </location>
</feature>
<feature type="transmembrane region" description="Helical" evidence="1">
    <location>
        <begin position="63"/>
        <end position="81"/>
    </location>
</feature>
<feature type="transmembrane region" description="Helical" evidence="1">
    <location>
        <begin position="93"/>
        <end position="112"/>
    </location>
</feature>
<dbReference type="Pfam" id="PF00892">
    <property type="entry name" value="EamA"/>
    <property type="match status" value="2"/>
</dbReference>
<dbReference type="PATRIC" id="fig|937777.3.peg.2448"/>
<evidence type="ECO:0000259" key="2">
    <source>
        <dbReference type="Pfam" id="PF00892"/>
    </source>
</evidence>
<evidence type="ECO:0000256" key="1">
    <source>
        <dbReference type="SAM" id="Phobius"/>
    </source>
</evidence>
<protein>
    <submittedName>
        <fullName evidence="3">Putative permease, DMT superfamily</fullName>
    </submittedName>
</protein>
<name>L0A242_DEIPD</name>
<dbReference type="HOGENOM" id="CLU_033863_4_1_0"/>
<dbReference type="STRING" id="937777.Deipe_2444"/>
<dbReference type="InterPro" id="IPR000620">
    <property type="entry name" value="EamA_dom"/>
</dbReference>
<organism evidence="3 4">
    <name type="scientific">Deinococcus peraridilitoris (strain DSM 19664 / LMG 22246 / CIP 109416 / KR-200)</name>
    <dbReference type="NCBI Taxonomy" id="937777"/>
    <lineage>
        <taxon>Bacteria</taxon>
        <taxon>Thermotogati</taxon>
        <taxon>Deinococcota</taxon>
        <taxon>Deinococci</taxon>
        <taxon>Deinococcales</taxon>
        <taxon>Deinococcaceae</taxon>
        <taxon>Deinococcus</taxon>
    </lineage>
</organism>
<keyword evidence="1" id="KW-1133">Transmembrane helix</keyword>
<dbReference type="KEGG" id="dpd:Deipe_2444"/>
<evidence type="ECO:0000313" key="4">
    <source>
        <dbReference type="Proteomes" id="UP000010467"/>
    </source>
</evidence>
<dbReference type="eggNOG" id="COG0697">
    <property type="taxonomic scope" value="Bacteria"/>
</dbReference>
<dbReference type="OrthoDB" id="9809509at2"/>
<reference evidence="4" key="1">
    <citation type="submission" date="2012-03" db="EMBL/GenBank/DDBJ databases">
        <title>Complete sequence of chromosome of Deinococcus peraridilitoris DSM 19664.</title>
        <authorList>
            <person name="Lucas S."/>
            <person name="Copeland A."/>
            <person name="Lapidus A."/>
            <person name="Glavina del Rio T."/>
            <person name="Dalin E."/>
            <person name="Tice H."/>
            <person name="Bruce D."/>
            <person name="Goodwin L."/>
            <person name="Pitluck S."/>
            <person name="Peters L."/>
            <person name="Mikhailova N."/>
            <person name="Lu M."/>
            <person name="Kyrpides N."/>
            <person name="Mavromatis K."/>
            <person name="Ivanova N."/>
            <person name="Brettin T."/>
            <person name="Detter J.C."/>
            <person name="Han C."/>
            <person name="Larimer F."/>
            <person name="Land M."/>
            <person name="Hauser L."/>
            <person name="Markowitz V."/>
            <person name="Cheng J.-F."/>
            <person name="Hugenholtz P."/>
            <person name="Woyke T."/>
            <person name="Wu D."/>
            <person name="Pukall R."/>
            <person name="Steenblock K."/>
            <person name="Brambilla E."/>
            <person name="Klenk H.-P."/>
            <person name="Eisen J.A."/>
        </authorList>
    </citation>
    <scope>NUCLEOTIDE SEQUENCE [LARGE SCALE GENOMIC DNA]</scope>
    <source>
        <strain evidence="4">DSM 19664 / LMG 22246 / CIP 109416 / KR-200</strain>
    </source>
</reference>
<feature type="transmembrane region" description="Helical" evidence="1">
    <location>
        <begin position="145"/>
        <end position="166"/>
    </location>
</feature>
<sequence>MDALSFGAIFVTIVFWASAFAGIRAGLEAFDPGHLTLYRFLVASLALGLYALAVRLKPPSPRDLARIFGLSLLGITAYHLALNYGQQTVPAGTASLIVAAGPVITALLGAWFMGERRPALGWLGTLIALAGVALIVLGSGESLEFTRGALLILLAALVTSLYFVFQRGVVARVGSLRFTVYSLILGTLPLLIFLPGFGAELTRAPLKAHLAVVYIGLFPAALAYLTWTYALSRVGASRTTSFLNVSPVFAILIGWLWLGEVPHPVSLIGGGIALLGVILVNTLGRARRAPQPAVVV</sequence>
<dbReference type="InterPro" id="IPR037185">
    <property type="entry name" value="EmrE-like"/>
</dbReference>
<dbReference type="AlphaFoldDB" id="L0A242"/>
<evidence type="ECO:0000313" key="3">
    <source>
        <dbReference type="EMBL" id="AFZ67916.1"/>
    </source>
</evidence>
<proteinExistence type="predicted"/>
<keyword evidence="4" id="KW-1185">Reference proteome</keyword>
<feature type="transmembrane region" description="Helical" evidence="1">
    <location>
        <begin position="242"/>
        <end position="258"/>
    </location>
</feature>
<dbReference type="GO" id="GO:0016020">
    <property type="term" value="C:membrane"/>
    <property type="evidence" value="ECO:0007669"/>
    <property type="project" value="InterPro"/>
</dbReference>